<gene>
    <name evidence="6" type="ORF">O9K51_01798</name>
</gene>
<evidence type="ECO:0000256" key="2">
    <source>
        <dbReference type="ARBA" id="ARBA00023242"/>
    </source>
</evidence>
<accession>A0AB34G6X0</accession>
<keyword evidence="7" id="KW-1185">Reference proteome</keyword>
<evidence type="ECO:0000256" key="1">
    <source>
        <dbReference type="ARBA" id="ARBA00004123"/>
    </source>
</evidence>
<evidence type="ECO:0000313" key="6">
    <source>
        <dbReference type="EMBL" id="KAJ6447023.1"/>
    </source>
</evidence>
<keyword evidence="4" id="KW-0472">Membrane</keyword>
<dbReference type="Proteomes" id="UP001163105">
    <property type="component" value="Unassembled WGS sequence"/>
</dbReference>
<comment type="caution">
    <text evidence="6">The sequence shown here is derived from an EMBL/GenBank/DDBJ whole genome shotgun (WGS) entry which is preliminary data.</text>
</comment>
<dbReference type="InterPro" id="IPR001138">
    <property type="entry name" value="Zn2Cys6_DnaBD"/>
</dbReference>
<dbReference type="Gene3D" id="4.10.240.10">
    <property type="entry name" value="Zn(2)-C6 fungal-type DNA-binding domain"/>
    <property type="match status" value="1"/>
</dbReference>
<feature type="domain" description="Zn(2)-C6 fungal-type" evidence="5">
    <location>
        <begin position="346"/>
        <end position="377"/>
    </location>
</feature>
<feature type="transmembrane region" description="Helical" evidence="4">
    <location>
        <begin position="178"/>
        <end position="202"/>
    </location>
</feature>
<feature type="region of interest" description="Disordered" evidence="3">
    <location>
        <begin position="1"/>
        <end position="40"/>
    </location>
</feature>
<evidence type="ECO:0000259" key="5">
    <source>
        <dbReference type="Pfam" id="PF00172"/>
    </source>
</evidence>
<organism evidence="6 7">
    <name type="scientific">Purpureocillium lavendulum</name>
    <dbReference type="NCBI Taxonomy" id="1247861"/>
    <lineage>
        <taxon>Eukaryota</taxon>
        <taxon>Fungi</taxon>
        <taxon>Dikarya</taxon>
        <taxon>Ascomycota</taxon>
        <taxon>Pezizomycotina</taxon>
        <taxon>Sordariomycetes</taxon>
        <taxon>Hypocreomycetidae</taxon>
        <taxon>Hypocreales</taxon>
        <taxon>Ophiocordycipitaceae</taxon>
        <taxon>Purpureocillium</taxon>
    </lineage>
</organism>
<feature type="region of interest" description="Disordered" evidence="3">
    <location>
        <begin position="201"/>
        <end position="244"/>
    </location>
</feature>
<feature type="compositionally biased region" description="Low complexity" evidence="3">
    <location>
        <begin position="201"/>
        <end position="243"/>
    </location>
</feature>
<dbReference type="SUPFAM" id="SSF57701">
    <property type="entry name" value="Zn2/Cys6 DNA-binding domain"/>
    <property type="match status" value="1"/>
</dbReference>
<sequence>MTSYSQDDAEKGYQHYISPVSALSPQHPAPFYHHHQDRHDTAPEVHLAAQSPVTHVSNIEQEYKRQYLERRAAEHPVVPNDDSAKEVIPFDETAKVVVPSEMQHVQYPQTATSTQFSAHWGDGSTTVDDGHSEHHKRQPSTAAGASTIGGAGGGASLPPPPSEKEAGKKKILGMSRKGFLILLAVLLIIVAAAVGGGVGGAVASTKSKSDSSAPATTSTTASTTPTSTSATSTSATPTHTPAPIFLNNMTVPGNGFAFQGFSRDNFSGAYTDIVRKEKGTDFEFDIHSYAWRPLLTSCCLSFCNNATAEGYVGYWCNERNQTSASASFSRIYVWCGNDHSEKNANRTRRKKCDEERPSCQACVDRRIPCVYSTPKSQRRGSSAPVAAAAVPAAVSRCDGNFVAHFHSTVAGLISFAPCGTQNPFFAHVLPLVSASPLVRTAVEAVAAAHLHGLGTSPLLRAQTLQLETLRQLSDCVRAGELSAEAREQLITASLLLIYYEVVLGSSVRAARCHLRGAKALLDTDPSLHQGGQPSARMGFLCKVFLYFDVMIALSLSEAPLGLLVRPPIDADGADDTFGLTGTLWPMMQRLAELLARHHQGDCVSFEAAVLEHKFRSWTIERADGHGEPPTAEANVDAEAMMQIAQTYKYSSLLTLYSSTVLDRQDLSEGSEAPKLLLQETYRRALDSLLRVCVLSGTMSTLTWPLYTVALQARSPSDRTLVQQVFMRLQQRQHMRVVEDARRSAATHWGREQVIDMDTTQATNDDAAILLG</sequence>
<keyword evidence="2" id="KW-0539">Nucleus</keyword>
<evidence type="ECO:0000313" key="7">
    <source>
        <dbReference type="Proteomes" id="UP001163105"/>
    </source>
</evidence>
<dbReference type="Pfam" id="PF11951">
    <property type="entry name" value="Fungal_trans_2"/>
    <property type="match status" value="1"/>
</dbReference>
<keyword evidence="4" id="KW-0812">Transmembrane</keyword>
<dbReference type="Pfam" id="PF00172">
    <property type="entry name" value="Zn_clus"/>
    <property type="match status" value="1"/>
</dbReference>
<feature type="region of interest" description="Disordered" evidence="3">
    <location>
        <begin position="116"/>
        <end position="167"/>
    </location>
</feature>
<evidence type="ECO:0000256" key="3">
    <source>
        <dbReference type="SAM" id="MobiDB-lite"/>
    </source>
</evidence>
<dbReference type="PANTHER" id="PTHR37534:SF46">
    <property type="entry name" value="ZN(II)2CYS6 TRANSCRIPTION FACTOR (EUROFUNG)"/>
    <property type="match status" value="1"/>
</dbReference>
<dbReference type="GO" id="GO:0005634">
    <property type="term" value="C:nucleus"/>
    <property type="evidence" value="ECO:0007669"/>
    <property type="project" value="UniProtKB-SubCell"/>
</dbReference>
<proteinExistence type="predicted"/>
<name>A0AB34G6X0_9HYPO</name>
<dbReference type="GO" id="GO:0000981">
    <property type="term" value="F:DNA-binding transcription factor activity, RNA polymerase II-specific"/>
    <property type="evidence" value="ECO:0007669"/>
    <property type="project" value="InterPro"/>
</dbReference>
<comment type="subcellular location">
    <subcellularLocation>
        <location evidence="1">Nucleus</location>
    </subcellularLocation>
</comment>
<protein>
    <submittedName>
        <fullName evidence="6">Fungal specific transcription factor domain-containing protein</fullName>
    </submittedName>
</protein>
<keyword evidence="4" id="KW-1133">Transmembrane helix</keyword>
<dbReference type="InterPro" id="IPR021858">
    <property type="entry name" value="Fun_TF"/>
</dbReference>
<dbReference type="CDD" id="cd00067">
    <property type="entry name" value="GAL4"/>
    <property type="match status" value="1"/>
</dbReference>
<feature type="compositionally biased region" description="Polar residues" evidence="3">
    <location>
        <begin position="116"/>
        <end position="127"/>
    </location>
</feature>
<dbReference type="EMBL" id="JAQHRD010000001">
    <property type="protein sequence ID" value="KAJ6447023.1"/>
    <property type="molecule type" value="Genomic_DNA"/>
</dbReference>
<reference evidence="6" key="1">
    <citation type="submission" date="2023-01" db="EMBL/GenBank/DDBJ databases">
        <title>The growth and conidiation of Purpureocillium lavendulum are regulated by nitrogen source and histone H3K14 acetylation.</title>
        <authorList>
            <person name="Tang P."/>
            <person name="Han J."/>
            <person name="Zhang C."/>
            <person name="Tang P."/>
            <person name="Qi F."/>
            <person name="Zhang K."/>
            <person name="Liang L."/>
        </authorList>
    </citation>
    <scope>NUCLEOTIDE SEQUENCE</scope>
    <source>
        <strain evidence="6">YMF1.00683</strain>
    </source>
</reference>
<dbReference type="InterPro" id="IPR036864">
    <property type="entry name" value="Zn2-C6_fun-type_DNA-bd_sf"/>
</dbReference>
<dbReference type="PANTHER" id="PTHR37534">
    <property type="entry name" value="TRANSCRIPTIONAL ACTIVATOR PROTEIN UGA3"/>
    <property type="match status" value="1"/>
</dbReference>
<dbReference type="AlphaFoldDB" id="A0AB34G6X0"/>
<dbReference type="GO" id="GO:0008270">
    <property type="term" value="F:zinc ion binding"/>
    <property type="evidence" value="ECO:0007669"/>
    <property type="project" value="InterPro"/>
</dbReference>
<evidence type="ECO:0000256" key="4">
    <source>
        <dbReference type="SAM" id="Phobius"/>
    </source>
</evidence>